<feature type="transmembrane region" description="Helical" evidence="1">
    <location>
        <begin position="17"/>
        <end position="38"/>
    </location>
</feature>
<dbReference type="RefSeq" id="WP_090310594.1">
    <property type="nucleotide sequence ID" value="NZ_FNFE01000006.1"/>
</dbReference>
<dbReference type="InterPro" id="IPR058455">
    <property type="entry name" value="DUF8142"/>
</dbReference>
<accession>A0A1G9E8M4</accession>
<gene>
    <name evidence="3" type="ORF">SAMN04515672_3806</name>
</gene>
<organism evidence="3 4">
    <name type="scientific">Natronorubrum texcoconense</name>
    <dbReference type="NCBI Taxonomy" id="1095776"/>
    <lineage>
        <taxon>Archaea</taxon>
        <taxon>Methanobacteriati</taxon>
        <taxon>Methanobacteriota</taxon>
        <taxon>Stenosarchaea group</taxon>
        <taxon>Halobacteria</taxon>
        <taxon>Halobacteriales</taxon>
        <taxon>Natrialbaceae</taxon>
        <taxon>Natronorubrum</taxon>
    </lineage>
</organism>
<keyword evidence="1" id="KW-0812">Transmembrane</keyword>
<evidence type="ECO:0000313" key="4">
    <source>
        <dbReference type="Proteomes" id="UP000198882"/>
    </source>
</evidence>
<evidence type="ECO:0000256" key="1">
    <source>
        <dbReference type="SAM" id="Phobius"/>
    </source>
</evidence>
<feature type="transmembrane region" description="Helical" evidence="1">
    <location>
        <begin position="44"/>
        <end position="63"/>
    </location>
</feature>
<reference evidence="4" key="1">
    <citation type="submission" date="2016-10" db="EMBL/GenBank/DDBJ databases">
        <authorList>
            <person name="Varghese N."/>
            <person name="Submissions S."/>
        </authorList>
    </citation>
    <scope>NUCLEOTIDE SEQUENCE [LARGE SCALE GENOMIC DNA]</scope>
    <source>
        <strain evidence="4">B4,CECT 8067,JCM 17497</strain>
    </source>
</reference>
<protein>
    <recommendedName>
        <fullName evidence="2">DUF8142 domain-containing protein</fullName>
    </recommendedName>
</protein>
<feature type="domain" description="DUF8142" evidence="2">
    <location>
        <begin position="3"/>
        <end position="68"/>
    </location>
</feature>
<dbReference type="Proteomes" id="UP000198882">
    <property type="component" value="Unassembled WGS sequence"/>
</dbReference>
<evidence type="ECO:0000313" key="3">
    <source>
        <dbReference type="EMBL" id="SDK72481.1"/>
    </source>
</evidence>
<proteinExistence type="predicted"/>
<keyword evidence="1" id="KW-0472">Membrane</keyword>
<name>A0A1G9E8M4_9EURY</name>
<dbReference type="EMBL" id="FNFE01000006">
    <property type="protein sequence ID" value="SDK72481.1"/>
    <property type="molecule type" value="Genomic_DNA"/>
</dbReference>
<dbReference type="AlphaFoldDB" id="A0A1G9E8M4"/>
<evidence type="ECO:0000259" key="2">
    <source>
        <dbReference type="Pfam" id="PF26465"/>
    </source>
</evidence>
<keyword evidence="4" id="KW-1185">Reference proteome</keyword>
<keyword evidence="1" id="KW-1133">Transmembrane helix</keyword>
<dbReference type="Pfam" id="PF26465">
    <property type="entry name" value="DUF8142"/>
    <property type="match status" value="1"/>
</dbReference>
<dbReference type="OrthoDB" id="178052at2157"/>
<sequence>MEQPVPNDDATRDRRRAALYVAPFLLIGLFNLAILLRWGIDPLWAFAILPPILAVTAIAWVAFRHGFDRQPHQPDARRE</sequence>